<feature type="binding site" evidence="11">
    <location>
        <begin position="202"/>
        <end position="203"/>
    </location>
    <ligand>
        <name>substrate</name>
    </ligand>
</feature>
<feature type="binding site" evidence="11">
    <location>
        <position position="210"/>
    </location>
    <ligand>
        <name>substrate</name>
    </ligand>
</feature>
<dbReference type="Gene3D" id="3.20.20.140">
    <property type="entry name" value="Metal-dependent hydrolases"/>
    <property type="match status" value="1"/>
</dbReference>
<dbReference type="InterPro" id="IPR006680">
    <property type="entry name" value="Amidohydro-rel"/>
</dbReference>
<evidence type="ECO:0000256" key="12">
    <source>
        <dbReference type="PIRSR" id="PIRSR038994-3"/>
    </source>
</evidence>
<dbReference type="PIRSF" id="PIRSF038994">
    <property type="entry name" value="NagA"/>
    <property type="match status" value="1"/>
</dbReference>
<organism evidence="14 15">
    <name type="scientific">Pelotomaculum isophthalicicum JI</name>
    <dbReference type="NCBI Taxonomy" id="947010"/>
    <lineage>
        <taxon>Bacteria</taxon>
        <taxon>Bacillati</taxon>
        <taxon>Bacillota</taxon>
        <taxon>Clostridia</taxon>
        <taxon>Eubacteriales</taxon>
        <taxon>Desulfotomaculaceae</taxon>
        <taxon>Pelotomaculum</taxon>
    </lineage>
</organism>
<feature type="binding site" evidence="12">
    <location>
        <position position="178"/>
    </location>
    <ligand>
        <name>Zn(2+)</name>
        <dbReference type="ChEBI" id="CHEBI:29105"/>
    </ligand>
</feature>
<dbReference type="Gene3D" id="2.30.40.10">
    <property type="entry name" value="Urease, subunit C, domain 1"/>
    <property type="match status" value="1"/>
</dbReference>
<evidence type="ECO:0000256" key="1">
    <source>
        <dbReference type="ARBA" id="ARBA00010716"/>
    </source>
</evidence>
<evidence type="ECO:0000256" key="6">
    <source>
        <dbReference type="ARBA" id="ARBA00023277"/>
    </source>
</evidence>
<evidence type="ECO:0000259" key="13">
    <source>
        <dbReference type="Pfam" id="PF01979"/>
    </source>
</evidence>
<dbReference type="InterPro" id="IPR032466">
    <property type="entry name" value="Metal_Hydrolase"/>
</dbReference>
<dbReference type="SUPFAM" id="SSF51338">
    <property type="entry name" value="Composite domain of metallo-dependent hydrolases"/>
    <property type="match status" value="1"/>
</dbReference>
<proteinExistence type="inferred from homology"/>
<dbReference type="GO" id="GO:0006046">
    <property type="term" value="P:N-acetylglucosamine catabolic process"/>
    <property type="evidence" value="ECO:0007669"/>
    <property type="project" value="TreeGrafter"/>
</dbReference>
<feature type="binding site" evidence="11">
    <location>
        <begin position="289"/>
        <end position="291"/>
    </location>
    <ligand>
        <name>substrate</name>
    </ligand>
</feature>
<evidence type="ECO:0000256" key="3">
    <source>
        <dbReference type="ARBA" id="ARBA00018029"/>
    </source>
</evidence>
<evidence type="ECO:0000313" key="15">
    <source>
        <dbReference type="Proteomes" id="UP001154312"/>
    </source>
</evidence>
<feature type="binding site" evidence="11">
    <location>
        <position position="234"/>
    </location>
    <ligand>
        <name>substrate</name>
    </ligand>
</feature>
<evidence type="ECO:0000256" key="7">
    <source>
        <dbReference type="ARBA" id="ARBA00047647"/>
    </source>
</evidence>
<dbReference type="InterPro" id="IPR003764">
    <property type="entry name" value="GlcNAc_6-P_deAcase"/>
</dbReference>
<feature type="binding site" evidence="12">
    <location>
        <position position="199"/>
    </location>
    <ligand>
        <name>Zn(2+)</name>
        <dbReference type="ChEBI" id="CHEBI:29105"/>
    </ligand>
</feature>
<dbReference type="PANTHER" id="PTHR11113:SF14">
    <property type="entry name" value="N-ACETYLGLUCOSAMINE-6-PHOSPHATE DEACETYLASE"/>
    <property type="match status" value="1"/>
</dbReference>
<dbReference type="Pfam" id="PF01979">
    <property type="entry name" value="Amidohydro_1"/>
    <property type="match status" value="1"/>
</dbReference>
<evidence type="ECO:0000256" key="11">
    <source>
        <dbReference type="PIRSR" id="PIRSR038994-2"/>
    </source>
</evidence>
<keyword evidence="15" id="KW-1185">Reference proteome</keyword>
<dbReference type="PANTHER" id="PTHR11113">
    <property type="entry name" value="N-ACETYLGLUCOSAMINE-6-PHOSPHATE DEACETYLASE"/>
    <property type="match status" value="1"/>
</dbReference>
<evidence type="ECO:0000256" key="5">
    <source>
        <dbReference type="ARBA" id="ARBA00022801"/>
    </source>
</evidence>
<feature type="binding site" evidence="11">
    <location>
        <position position="123"/>
    </location>
    <ligand>
        <name>substrate</name>
    </ligand>
</feature>
<dbReference type="GO" id="GO:0046872">
    <property type="term" value="F:metal ion binding"/>
    <property type="evidence" value="ECO:0007669"/>
    <property type="project" value="UniProtKB-KW"/>
</dbReference>
<feature type="active site" description="Proton donor/acceptor" evidence="10">
    <location>
        <position position="256"/>
    </location>
</feature>
<keyword evidence="6 9" id="KW-0119">Carbohydrate metabolism</keyword>
<evidence type="ECO:0000256" key="9">
    <source>
        <dbReference type="PIRNR" id="PIRNR038994"/>
    </source>
</evidence>
<evidence type="ECO:0000313" key="14">
    <source>
        <dbReference type="EMBL" id="MDF9408059.1"/>
    </source>
</evidence>
<accession>A0A9X4H7W1</accession>
<comment type="pathway">
    <text evidence="8">Amino-sugar metabolism; N-acetylneuraminate degradation; D-fructose 6-phosphate from N-acetylneuraminate: step 4/5.</text>
</comment>
<dbReference type="EMBL" id="JAKOAV010000009">
    <property type="protein sequence ID" value="MDF9408059.1"/>
    <property type="molecule type" value="Genomic_DNA"/>
</dbReference>
<evidence type="ECO:0000256" key="10">
    <source>
        <dbReference type="PIRSR" id="PIRSR038994-1"/>
    </source>
</evidence>
<feature type="domain" description="Amidohydrolase-related" evidence="13">
    <location>
        <begin position="35"/>
        <end position="360"/>
    </location>
</feature>
<dbReference type="FunFam" id="3.20.20.140:FF:000004">
    <property type="entry name" value="N-acetylglucosamine-6-phosphate deacetylase"/>
    <property type="match status" value="1"/>
</dbReference>
<keyword evidence="5 9" id="KW-0378">Hydrolase</keyword>
<protein>
    <recommendedName>
        <fullName evidence="3">N-acetylglucosamine-6-phosphate deacetylase</fullName>
        <ecNumber evidence="2">3.5.1.25</ecNumber>
    </recommendedName>
</protein>
<dbReference type="CDD" id="cd00854">
    <property type="entry name" value="NagA"/>
    <property type="match status" value="1"/>
</dbReference>
<dbReference type="EC" id="3.5.1.25" evidence="2"/>
<sequence length="367" mass="39640">MDKAVIIDSNKIVDIISPFNLPAGISEINLGGLSIAPGFIDIQVNGGGGCLFNEEPSVSVICKIYEAHKRFGTTNFLPVLLSNSRDKMMAAVKSVKYCLDKKLHGILGLHLEGPFINRKKAGVHNNKYIRTLNAEELNDLIKAAGSKVLKLLTVAPEFIPPDYLRMLSGAGVLLSAGHSDITYDEAIKCFENGITCVTHLFNAMSQLSGREPGLAGAALQAKNVWAGIIADGFHVHYAAIDIAKRIKGRKLFLTTDAMPPVGKASRNFMLGDYVIQCRDGKCTTETGVIAGSVLDMATAVRNCIYEIGIPIEEALRMASTYPAEFLGMGCELGKIEPGYNANLVIFDDQVEVKGVVVNGKFEFWANS</sequence>
<gene>
    <name evidence="14" type="primary">nagA</name>
    <name evidence="14" type="ORF">L7E55_06750</name>
</gene>
<keyword evidence="4 12" id="KW-0479">Metal-binding</keyword>
<feature type="binding site" evidence="12">
    <location>
        <position position="112"/>
    </location>
    <ligand>
        <name>Zn(2+)</name>
        <dbReference type="ChEBI" id="CHEBI:29105"/>
    </ligand>
</feature>
<name>A0A9X4H7W1_9FIRM</name>
<evidence type="ECO:0000256" key="4">
    <source>
        <dbReference type="ARBA" id="ARBA00022723"/>
    </source>
</evidence>
<comment type="caution">
    <text evidence="14">The sequence shown here is derived from an EMBL/GenBank/DDBJ whole genome shotgun (WGS) entry which is preliminary data.</text>
</comment>
<dbReference type="SUPFAM" id="SSF51556">
    <property type="entry name" value="Metallo-dependent hydrolases"/>
    <property type="match status" value="1"/>
</dbReference>
<dbReference type="GO" id="GO:0008448">
    <property type="term" value="F:N-acetylglucosamine-6-phosphate deacetylase activity"/>
    <property type="evidence" value="ECO:0007669"/>
    <property type="project" value="UniProtKB-EC"/>
</dbReference>
<evidence type="ECO:0000256" key="2">
    <source>
        <dbReference type="ARBA" id="ARBA00011899"/>
    </source>
</evidence>
<dbReference type="NCBIfam" id="TIGR00221">
    <property type="entry name" value="nagA"/>
    <property type="match status" value="1"/>
</dbReference>
<dbReference type="AlphaFoldDB" id="A0A9X4H7W1"/>
<evidence type="ECO:0000256" key="8">
    <source>
        <dbReference type="ARBA" id="ARBA00060590"/>
    </source>
</evidence>
<reference evidence="14" key="1">
    <citation type="submission" date="2022-02" db="EMBL/GenBank/DDBJ databases">
        <authorList>
            <person name="Leng L."/>
        </authorList>
    </citation>
    <scope>NUCLEOTIDE SEQUENCE</scope>
    <source>
        <strain evidence="14">JI</strain>
    </source>
</reference>
<dbReference type="InterPro" id="IPR011059">
    <property type="entry name" value="Metal-dep_hydrolase_composite"/>
</dbReference>
<comment type="catalytic activity">
    <reaction evidence="7">
        <text>N-acetyl-D-glucosamine 6-phosphate + H2O = D-glucosamine 6-phosphate + acetate</text>
        <dbReference type="Rhea" id="RHEA:22936"/>
        <dbReference type="ChEBI" id="CHEBI:15377"/>
        <dbReference type="ChEBI" id="CHEBI:30089"/>
        <dbReference type="ChEBI" id="CHEBI:57513"/>
        <dbReference type="ChEBI" id="CHEBI:58725"/>
        <dbReference type="EC" id="3.5.1.25"/>
    </reaction>
</comment>
<comment type="similarity">
    <text evidence="1 9">Belongs to the metallo-dependent hydrolases superfamily. NagA family.</text>
</comment>
<dbReference type="Proteomes" id="UP001154312">
    <property type="component" value="Unassembled WGS sequence"/>
</dbReference>
<comment type="cofactor">
    <cofactor evidence="12">
        <name>a divalent metal cation</name>
        <dbReference type="ChEBI" id="CHEBI:60240"/>
    </cofactor>
    <text evidence="12">Binds 1 divalent metal cation per subunit.</text>
</comment>